<keyword evidence="1" id="KW-0614">Plasmid</keyword>
<reference evidence="1 2" key="1">
    <citation type="submission" date="2018-09" db="EMBL/GenBank/DDBJ databases">
        <title>Complete genome sequence of Euzebya sp. DY32-46 isolated from seawater of Pacific Ocean.</title>
        <authorList>
            <person name="Xu L."/>
            <person name="Wu Y.-H."/>
            <person name="Xu X.-W."/>
        </authorList>
    </citation>
    <scope>NUCLEOTIDE SEQUENCE [LARGE SCALE GENOMIC DNA]</scope>
    <source>
        <strain evidence="1 2">DY32-46</strain>
        <plasmid evidence="2">pedy32-46i</plasmid>
    </source>
</reference>
<evidence type="ECO:0008006" key="3">
    <source>
        <dbReference type="Google" id="ProtNLM"/>
    </source>
</evidence>
<proteinExistence type="predicted"/>
<accession>A0A346Y5S4</accession>
<dbReference type="KEGG" id="euz:DVS28_b0051"/>
<dbReference type="AlphaFoldDB" id="A0A346Y5S4"/>
<sequence length="136" mass="14156">MTTRPPAPGRFYVAGKAAAAEDDVNAVAQALERIGWTRTLDWTGLGVTKPYAASPGVNGPAAAAMIDAAAGCDLLVLLWHPRAFGAIAEFGAAIGAGARVALLGWPDDARDSVFFAHHAVTRHPDTDDLLRHLTGS</sequence>
<dbReference type="Proteomes" id="UP000264006">
    <property type="component" value="Plasmid pEDY32-46I"/>
</dbReference>
<organism evidence="1 2">
    <name type="scientific">Euzebya pacifica</name>
    <dbReference type="NCBI Taxonomy" id="1608957"/>
    <lineage>
        <taxon>Bacteria</taxon>
        <taxon>Bacillati</taxon>
        <taxon>Actinomycetota</taxon>
        <taxon>Nitriliruptoria</taxon>
        <taxon>Euzebyales</taxon>
    </lineage>
</organism>
<evidence type="ECO:0000313" key="1">
    <source>
        <dbReference type="EMBL" id="AXV09821.1"/>
    </source>
</evidence>
<dbReference type="EMBL" id="CP031166">
    <property type="protein sequence ID" value="AXV09821.1"/>
    <property type="molecule type" value="Genomic_DNA"/>
</dbReference>
<geneLocation type="plasmid" evidence="2">
    <name>pedy32-46i</name>
</geneLocation>
<protein>
    <recommendedName>
        <fullName evidence="3">Nucleoside 2-deoxyribosyltransferase</fullName>
    </recommendedName>
</protein>
<name>A0A346Y5S4_9ACTN</name>
<dbReference type="RefSeq" id="WP_114594439.1">
    <property type="nucleotide sequence ID" value="NZ_CP031166.1"/>
</dbReference>
<gene>
    <name evidence="1" type="ORF">DVS28_b0051</name>
</gene>
<keyword evidence="2" id="KW-1185">Reference proteome</keyword>
<evidence type="ECO:0000313" key="2">
    <source>
        <dbReference type="Proteomes" id="UP000264006"/>
    </source>
</evidence>